<dbReference type="Gene3D" id="3.30.160.150">
    <property type="entry name" value="Lipoprotein like domain"/>
    <property type="match status" value="1"/>
</dbReference>
<reference evidence="4" key="1">
    <citation type="submission" date="2016-10" db="EMBL/GenBank/DDBJ databases">
        <title>Sequence of Gallionella enrichment culture.</title>
        <authorList>
            <person name="Poehlein A."/>
            <person name="Muehling M."/>
            <person name="Daniel R."/>
        </authorList>
    </citation>
    <scope>NUCLEOTIDE SEQUENCE</scope>
</reference>
<dbReference type="GO" id="GO:0015920">
    <property type="term" value="P:lipopolysaccharide transport"/>
    <property type="evidence" value="ECO:0007669"/>
    <property type="project" value="TreeGrafter"/>
</dbReference>
<evidence type="ECO:0000256" key="3">
    <source>
        <dbReference type="ARBA" id="ARBA00023237"/>
    </source>
</evidence>
<dbReference type="HAMAP" id="MF_01186">
    <property type="entry name" value="LPS_assembly_LptE"/>
    <property type="match status" value="1"/>
</dbReference>
<dbReference type="PANTHER" id="PTHR38098:SF1">
    <property type="entry name" value="LPS-ASSEMBLY LIPOPROTEIN LPTE"/>
    <property type="match status" value="1"/>
</dbReference>
<accession>A0A1J5TE34</accession>
<evidence type="ECO:0000313" key="4">
    <source>
        <dbReference type="EMBL" id="OIR19193.1"/>
    </source>
</evidence>
<keyword evidence="2" id="KW-0472">Membrane</keyword>
<keyword evidence="1" id="KW-0732">Signal</keyword>
<keyword evidence="4" id="KW-0449">Lipoprotein</keyword>
<dbReference type="Pfam" id="PF04390">
    <property type="entry name" value="LptE"/>
    <property type="match status" value="1"/>
</dbReference>
<evidence type="ECO:0000256" key="2">
    <source>
        <dbReference type="ARBA" id="ARBA00023136"/>
    </source>
</evidence>
<dbReference type="GO" id="GO:1990351">
    <property type="term" value="C:transporter complex"/>
    <property type="evidence" value="ECO:0007669"/>
    <property type="project" value="TreeGrafter"/>
</dbReference>
<proteinExistence type="inferred from homology"/>
<protein>
    <submittedName>
        <fullName evidence="4">LPS-assembly lipoprotein LptE</fullName>
    </submittedName>
</protein>
<comment type="caution">
    <text evidence="4">The sequence shown here is derived from an EMBL/GenBank/DDBJ whole genome shotgun (WGS) entry which is preliminary data.</text>
</comment>
<gene>
    <name evidence="4" type="primary">lptE_1</name>
    <name evidence="4" type="ORF">GALL_00720</name>
</gene>
<keyword evidence="3" id="KW-0998">Cell outer membrane</keyword>
<dbReference type="PANTHER" id="PTHR38098">
    <property type="entry name" value="LPS-ASSEMBLY LIPOPROTEIN LPTE"/>
    <property type="match status" value="1"/>
</dbReference>
<organism evidence="4">
    <name type="scientific">mine drainage metagenome</name>
    <dbReference type="NCBI Taxonomy" id="410659"/>
    <lineage>
        <taxon>unclassified sequences</taxon>
        <taxon>metagenomes</taxon>
        <taxon>ecological metagenomes</taxon>
    </lineage>
</organism>
<dbReference type="GO" id="GO:0001530">
    <property type="term" value="F:lipopolysaccharide binding"/>
    <property type="evidence" value="ECO:0007669"/>
    <property type="project" value="TreeGrafter"/>
</dbReference>
<evidence type="ECO:0000256" key="1">
    <source>
        <dbReference type="ARBA" id="ARBA00022729"/>
    </source>
</evidence>
<name>A0A1J5TE34_9ZZZZ</name>
<dbReference type="GO" id="GO:0019867">
    <property type="term" value="C:outer membrane"/>
    <property type="evidence" value="ECO:0007669"/>
    <property type="project" value="InterPro"/>
</dbReference>
<dbReference type="GO" id="GO:0043165">
    <property type="term" value="P:Gram-negative-bacterium-type cell outer membrane assembly"/>
    <property type="evidence" value="ECO:0007669"/>
    <property type="project" value="InterPro"/>
</dbReference>
<dbReference type="PROSITE" id="PS51257">
    <property type="entry name" value="PROKAR_LIPOPROTEIN"/>
    <property type="match status" value="1"/>
</dbReference>
<dbReference type="AlphaFoldDB" id="A0A1J5TE34"/>
<sequence>MASLARLLLLAASLSLAGCGFHMRGSNPDEVKLAFNSLYLKAPGETPFVVSLRRALKTGKINLATSPDQADLVFEVVSELTTKQILSLNRFGRVQEYQLFYRVSLRAYDKNQNDWLSADEIRLSRILPYDDSLILAEQQQETMLYSEMRNDAVAQAVRRLYKARPATVSAQ</sequence>
<dbReference type="EMBL" id="MLJW01000001">
    <property type="protein sequence ID" value="OIR19193.1"/>
    <property type="molecule type" value="Genomic_DNA"/>
</dbReference>
<dbReference type="InterPro" id="IPR007485">
    <property type="entry name" value="LPS_assembly_LptE"/>
</dbReference>